<protein>
    <submittedName>
        <fullName evidence="2">Kinase-like domain-containing protein</fullName>
    </submittedName>
</protein>
<dbReference type="EMBL" id="JAUEPN010000002">
    <property type="protein sequence ID" value="KAK3298763.1"/>
    <property type="molecule type" value="Genomic_DNA"/>
</dbReference>
<proteinExistence type="predicted"/>
<dbReference type="SUPFAM" id="SSF56112">
    <property type="entry name" value="Protein kinase-like (PK-like)"/>
    <property type="match status" value="1"/>
</dbReference>
<reference evidence="2" key="2">
    <citation type="submission" date="2023-06" db="EMBL/GenBank/DDBJ databases">
        <authorList>
            <consortium name="Lawrence Berkeley National Laboratory"/>
            <person name="Haridas S."/>
            <person name="Hensen N."/>
            <person name="Bonometti L."/>
            <person name="Westerberg I."/>
            <person name="Brannstrom I.O."/>
            <person name="Guillou S."/>
            <person name="Cros-Aarteil S."/>
            <person name="Calhoun S."/>
            <person name="Kuo A."/>
            <person name="Mondo S."/>
            <person name="Pangilinan J."/>
            <person name="Riley R."/>
            <person name="Labutti K."/>
            <person name="Andreopoulos B."/>
            <person name="Lipzen A."/>
            <person name="Chen C."/>
            <person name="Yanf M."/>
            <person name="Daum C."/>
            <person name="Ng V."/>
            <person name="Clum A."/>
            <person name="Steindorff A."/>
            <person name="Ohm R."/>
            <person name="Martin F."/>
            <person name="Silar P."/>
            <person name="Natvig D."/>
            <person name="Lalanne C."/>
            <person name="Gautier V."/>
            <person name="Ament-Velasquez S.L."/>
            <person name="Kruys A."/>
            <person name="Hutchinson M.I."/>
            <person name="Powell A.J."/>
            <person name="Barry K."/>
            <person name="Miller A.N."/>
            <person name="Grigoriev I.V."/>
            <person name="Debuchy R."/>
            <person name="Gladieux P."/>
            <person name="Thoren M.H."/>
            <person name="Johannesson H."/>
        </authorList>
    </citation>
    <scope>NUCLEOTIDE SEQUENCE</scope>
    <source>
        <strain evidence="2">CBS 168.71</strain>
    </source>
</reference>
<dbReference type="GO" id="GO:0016301">
    <property type="term" value="F:kinase activity"/>
    <property type="evidence" value="ECO:0007669"/>
    <property type="project" value="UniProtKB-KW"/>
</dbReference>
<dbReference type="PANTHER" id="PTHR21310">
    <property type="entry name" value="AMINOGLYCOSIDE PHOSPHOTRANSFERASE-RELATED-RELATED"/>
    <property type="match status" value="1"/>
</dbReference>
<dbReference type="Pfam" id="PF01636">
    <property type="entry name" value="APH"/>
    <property type="match status" value="1"/>
</dbReference>
<organism evidence="2 3">
    <name type="scientific">Chaetomium fimeti</name>
    <dbReference type="NCBI Taxonomy" id="1854472"/>
    <lineage>
        <taxon>Eukaryota</taxon>
        <taxon>Fungi</taxon>
        <taxon>Dikarya</taxon>
        <taxon>Ascomycota</taxon>
        <taxon>Pezizomycotina</taxon>
        <taxon>Sordariomycetes</taxon>
        <taxon>Sordariomycetidae</taxon>
        <taxon>Sordariales</taxon>
        <taxon>Chaetomiaceae</taxon>
        <taxon>Chaetomium</taxon>
    </lineage>
</organism>
<evidence type="ECO:0000313" key="3">
    <source>
        <dbReference type="Proteomes" id="UP001278766"/>
    </source>
</evidence>
<dbReference type="AlphaFoldDB" id="A0AAE0HLH2"/>
<dbReference type="InterPro" id="IPR051678">
    <property type="entry name" value="AGP_Transferase"/>
</dbReference>
<accession>A0AAE0HLH2</accession>
<dbReference type="InterPro" id="IPR011009">
    <property type="entry name" value="Kinase-like_dom_sf"/>
</dbReference>
<feature type="domain" description="Aminoglycoside phosphotransferase" evidence="1">
    <location>
        <begin position="66"/>
        <end position="297"/>
    </location>
</feature>
<dbReference type="Gene3D" id="3.90.1200.10">
    <property type="match status" value="1"/>
</dbReference>
<keyword evidence="2" id="KW-0418">Kinase</keyword>
<reference evidence="2" key="1">
    <citation type="journal article" date="2023" name="Mol. Phylogenet. Evol.">
        <title>Genome-scale phylogeny and comparative genomics of the fungal order Sordariales.</title>
        <authorList>
            <person name="Hensen N."/>
            <person name="Bonometti L."/>
            <person name="Westerberg I."/>
            <person name="Brannstrom I.O."/>
            <person name="Guillou S."/>
            <person name="Cros-Aarteil S."/>
            <person name="Calhoun S."/>
            <person name="Haridas S."/>
            <person name="Kuo A."/>
            <person name="Mondo S."/>
            <person name="Pangilinan J."/>
            <person name="Riley R."/>
            <person name="LaButti K."/>
            <person name="Andreopoulos B."/>
            <person name="Lipzen A."/>
            <person name="Chen C."/>
            <person name="Yan M."/>
            <person name="Daum C."/>
            <person name="Ng V."/>
            <person name="Clum A."/>
            <person name="Steindorff A."/>
            <person name="Ohm R.A."/>
            <person name="Martin F."/>
            <person name="Silar P."/>
            <person name="Natvig D.O."/>
            <person name="Lalanne C."/>
            <person name="Gautier V."/>
            <person name="Ament-Velasquez S.L."/>
            <person name="Kruys A."/>
            <person name="Hutchinson M.I."/>
            <person name="Powell A.J."/>
            <person name="Barry K."/>
            <person name="Miller A.N."/>
            <person name="Grigoriev I.V."/>
            <person name="Debuchy R."/>
            <person name="Gladieux P."/>
            <person name="Hiltunen Thoren M."/>
            <person name="Johannesson H."/>
        </authorList>
    </citation>
    <scope>NUCLEOTIDE SEQUENCE</scope>
    <source>
        <strain evidence="2">CBS 168.71</strain>
    </source>
</reference>
<dbReference type="GeneID" id="87840070"/>
<comment type="caution">
    <text evidence="2">The sequence shown here is derived from an EMBL/GenBank/DDBJ whole genome shotgun (WGS) entry which is preliminary data.</text>
</comment>
<evidence type="ECO:0000313" key="2">
    <source>
        <dbReference type="EMBL" id="KAK3298763.1"/>
    </source>
</evidence>
<sequence length="305" mass="34822">MDPSISPTLHLPSLPDISNLEMNFYETSFFRPTSSTSPAPQLPPPDLVREMSKAQGLKVVKFERLNLVVKFGHPSKVKLEEAQAMWAIGQLFPAKDVPVPELFGWRVDQGENFIYMSLIKGPTLGEVWPLLTKEDKKSICGQLSQMVASLRRIQQPSSQPFIGSINYGQVQDIYFRGGEEAGPFHTVSAFNDWVQFTALSWLPMSERPVDPYRSLLPDICKVYFTHADLHLYNVIISDTPSCRSIMGIVDWGQAGWYPEYWEYCKLTIVGQHNHEWRDGGWADSIVASCEDEWTALSEYWMWRIP</sequence>
<keyword evidence="2" id="KW-0808">Transferase</keyword>
<evidence type="ECO:0000259" key="1">
    <source>
        <dbReference type="Pfam" id="PF01636"/>
    </source>
</evidence>
<dbReference type="Proteomes" id="UP001278766">
    <property type="component" value="Unassembled WGS sequence"/>
</dbReference>
<dbReference type="InterPro" id="IPR002575">
    <property type="entry name" value="Aminoglycoside_PTrfase"/>
</dbReference>
<dbReference type="PANTHER" id="PTHR21310:SF54">
    <property type="entry name" value="AMINOGLYCOSIDE PHOSPHOTRANSFERASE DOMAIN-CONTAINING PROTEIN"/>
    <property type="match status" value="1"/>
</dbReference>
<gene>
    <name evidence="2" type="ORF">B0H64DRAFT_386097</name>
</gene>
<dbReference type="RefSeq" id="XP_062662277.1">
    <property type="nucleotide sequence ID" value="XM_062803122.1"/>
</dbReference>
<name>A0AAE0HLH2_9PEZI</name>
<keyword evidence="3" id="KW-1185">Reference proteome</keyword>